<sequence length="178" mass="20080">MSSQSGQRRRHVHLVATSTPLQEALAHRVAMQWKFTCTADSIDVGHEEELELTEYRLLLSPPQQEDTGDEEYVILLYGSQLMPHRSAASSVTLLIEAPCGLVADTAPLLMFVGEERGAVHIAQEAWKRARHPPQPLLVSLANVLHLNQSWSHHVPVAAYRKRQRDKINDEDVLLLRKL</sequence>
<reference evidence="2" key="1">
    <citation type="submission" date="2015-09" db="EMBL/GenBank/DDBJ databases">
        <authorList>
            <consortium name="Pathogen Informatics"/>
        </authorList>
    </citation>
    <scope>NUCLEOTIDE SEQUENCE [LARGE SCALE GENOMIC DNA]</scope>
    <source>
        <strain evidence="2">Lake Konstanz</strain>
    </source>
</reference>
<dbReference type="EMBL" id="CYKH01001783">
    <property type="protein sequence ID" value="CUG90008.1"/>
    <property type="molecule type" value="Genomic_DNA"/>
</dbReference>
<name>A0A0S4JHK7_BODSA</name>
<keyword evidence="2" id="KW-1185">Reference proteome</keyword>
<organism evidence="1 2">
    <name type="scientific">Bodo saltans</name>
    <name type="common">Flagellated protozoan</name>
    <dbReference type="NCBI Taxonomy" id="75058"/>
    <lineage>
        <taxon>Eukaryota</taxon>
        <taxon>Discoba</taxon>
        <taxon>Euglenozoa</taxon>
        <taxon>Kinetoplastea</taxon>
        <taxon>Metakinetoplastina</taxon>
        <taxon>Eubodonida</taxon>
        <taxon>Bodonidae</taxon>
        <taxon>Bodo</taxon>
    </lineage>
</organism>
<evidence type="ECO:0000313" key="2">
    <source>
        <dbReference type="Proteomes" id="UP000051952"/>
    </source>
</evidence>
<protein>
    <submittedName>
        <fullName evidence="1">Uncharacterized protein</fullName>
    </submittedName>
</protein>
<accession>A0A0S4JHK7</accession>
<dbReference type="Proteomes" id="UP000051952">
    <property type="component" value="Unassembled WGS sequence"/>
</dbReference>
<dbReference type="AlphaFoldDB" id="A0A0S4JHK7"/>
<gene>
    <name evidence="1" type="ORF">BSAL_24540</name>
</gene>
<evidence type="ECO:0000313" key="1">
    <source>
        <dbReference type="EMBL" id="CUG90008.1"/>
    </source>
</evidence>
<dbReference type="VEuPathDB" id="TriTrypDB:BSAL_24540"/>
<proteinExistence type="predicted"/>